<evidence type="ECO:0000256" key="1">
    <source>
        <dbReference type="PROSITE-ProRule" id="PRU00235"/>
    </source>
</evidence>
<evidence type="ECO:0008006" key="4">
    <source>
        <dbReference type="Google" id="ProtNLM"/>
    </source>
</evidence>
<accession>A0AAN7TH79</accession>
<dbReference type="InterPro" id="IPR009091">
    <property type="entry name" value="RCC1/BLIP-II"/>
</dbReference>
<reference evidence="2" key="1">
    <citation type="submission" date="2023-08" db="EMBL/GenBank/DDBJ databases">
        <title>Black Yeasts Isolated from many extreme environments.</title>
        <authorList>
            <person name="Coleine C."/>
            <person name="Stajich J.E."/>
            <person name="Selbmann L."/>
        </authorList>
    </citation>
    <scope>NUCLEOTIDE SEQUENCE</scope>
    <source>
        <strain evidence="2">CCFEE 5401</strain>
    </source>
</reference>
<dbReference type="SUPFAM" id="SSF50985">
    <property type="entry name" value="RCC1/BLIP-II"/>
    <property type="match status" value="1"/>
</dbReference>
<evidence type="ECO:0000313" key="2">
    <source>
        <dbReference type="EMBL" id="KAK5111983.1"/>
    </source>
</evidence>
<proteinExistence type="predicted"/>
<dbReference type="Pfam" id="PF00415">
    <property type="entry name" value="RCC1"/>
    <property type="match status" value="1"/>
</dbReference>
<protein>
    <recommendedName>
        <fullName evidence="4">RCC1/BLIP-II protein</fullName>
    </recommendedName>
</protein>
<evidence type="ECO:0000313" key="3">
    <source>
        <dbReference type="Proteomes" id="UP001310890"/>
    </source>
</evidence>
<sequence length="395" mass="41956">MSLKKNNILSAGLNNVNQLDSSSTKQLRTFTPLGLSEKEEEEARILFAGWSTTVLATTNRIISQGFQNIQDHHATEAEDEATRLPSLDSATANLHSAIGNQNGLLALLTTAGNLVLVSPSPTYNQIVHLVPQPTDSGPRLSHLALATNDHVVLAFKQAPKGNLCHILEFETFDAFTRWHNDPSGGEDVQEGGTKMRHYMLPGRPKQVVANAATFLLLMEGGEVYSWGDARYRSLGRVVVDSDGSSTAETPKLIEALGGVKVERVAGGGWLSGAVSADGAGYLWGSSGTSATDAGMKCLNGIGSGEVALIEILGDDGEAMDVVDLAVGSAHLAIVVKDARARHRLFVVGNNEDGQLGLGSDVAFVEDWTEVHQLHGQHISQLVCGPRSTYTATTTP</sequence>
<organism evidence="2 3">
    <name type="scientific">Meristemomyces frigidus</name>
    <dbReference type="NCBI Taxonomy" id="1508187"/>
    <lineage>
        <taxon>Eukaryota</taxon>
        <taxon>Fungi</taxon>
        <taxon>Dikarya</taxon>
        <taxon>Ascomycota</taxon>
        <taxon>Pezizomycotina</taxon>
        <taxon>Dothideomycetes</taxon>
        <taxon>Dothideomycetidae</taxon>
        <taxon>Mycosphaerellales</taxon>
        <taxon>Teratosphaeriaceae</taxon>
        <taxon>Meristemomyces</taxon>
    </lineage>
</organism>
<dbReference type="PROSITE" id="PS50012">
    <property type="entry name" value="RCC1_3"/>
    <property type="match status" value="1"/>
</dbReference>
<name>A0AAN7TH79_9PEZI</name>
<dbReference type="InterPro" id="IPR000408">
    <property type="entry name" value="Reg_chr_condens"/>
</dbReference>
<feature type="repeat" description="RCC1" evidence="1">
    <location>
        <begin position="221"/>
        <end position="277"/>
    </location>
</feature>
<dbReference type="Gene3D" id="2.130.10.30">
    <property type="entry name" value="Regulator of chromosome condensation 1/beta-lactamase-inhibitor protein II"/>
    <property type="match status" value="1"/>
</dbReference>
<dbReference type="GO" id="GO:0005737">
    <property type="term" value="C:cytoplasm"/>
    <property type="evidence" value="ECO:0007669"/>
    <property type="project" value="TreeGrafter"/>
</dbReference>
<dbReference type="EMBL" id="JAVRRL010000034">
    <property type="protein sequence ID" value="KAK5111983.1"/>
    <property type="molecule type" value="Genomic_DNA"/>
</dbReference>
<comment type="caution">
    <text evidence="2">The sequence shown here is derived from an EMBL/GenBank/DDBJ whole genome shotgun (WGS) entry which is preliminary data.</text>
</comment>
<gene>
    <name evidence="2" type="ORF">LTR62_004517</name>
</gene>
<dbReference type="PANTHER" id="PTHR45982:SF1">
    <property type="entry name" value="REGULATOR OF CHROMOSOME CONDENSATION"/>
    <property type="match status" value="1"/>
</dbReference>
<dbReference type="PANTHER" id="PTHR45982">
    <property type="entry name" value="REGULATOR OF CHROMOSOME CONDENSATION"/>
    <property type="match status" value="1"/>
</dbReference>
<dbReference type="Proteomes" id="UP001310890">
    <property type="component" value="Unassembled WGS sequence"/>
</dbReference>
<dbReference type="GO" id="GO:0005085">
    <property type="term" value="F:guanyl-nucleotide exchange factor activity"/>
    <property type="evidence" value="ECO:0007669"/>
    <property type="project" value="TreeGrafter"/>
</dbReference>
<dbReference type="InterPro" id="IPR051553">
    <property type="entry name" value="Ran_GTPase-activating"/>
</dbReference>
<dbReference type="AlphaFoldDB" id="A0AAN7TH79"/>